<keyword evidence="3" id="KW-0143">Chaperone</keyword>
<feature type="region of interest" description="Disordered" evidence="4">
    <location>
        <begin position="476"/>
        <end position="522"/>
    </location>
</feature>
<dbReference type="Proteomes" id="UP001519535">
    <property type="component" value="Unassembled WGS sequence"/>
</dbReference>
<dbReference type="Pfam" id="PF00012">
    <property type="entry name" value="HSP70"/>
    <property type="match status" value="1"/>
</dbReference>
<feature type="compositionally biased region" description="Pro residues" evidence="4">
    <location>
        <begin position="399"/>
        <end position="409"/>
    </location>
</feature>
<evidence type="ECO:0000256" key="2">
    <source>
        <dbReference type="ARBA" id="ARBA00022840"/>
    </source>
</evidence>
<keyword evidence="5" id="KW-1133">Transmembrane helix</keyword>
<feature type="compositionally biased region" description="Low complexity" evidence="4">
    <location>
        <begin position="490"/>
        <end position="506"/>
    </location>
</feature>
<feature type="region of interest" description="Disordered" evidence="4">
    <location>
        <begin position="353"/>
        <end position="414"/>
    </location>
</feature>
<dbReference type="PANTHER" id="PTHR42749">
    <property type="entry name" value="CELL SHAPE-DETERMINING PROTEIN MREB"/>
    <property type="match status" value="1"/>
</dbReference>
<organism evidence="6 7">
    <name type="scientific">Mycolicibacter acidiphilus</name>
    <dbReference type="NCBI Taxonomy" id="2835306"/>
    <lineage>
        <taxon>Bacteria</taxon>
        <taxon>Bacillati</taxon>
        <taxon>Actinomycetota</taxon>
        <taxon>Actinomycetes</taxon>
        <taxon>Mycobacteriales</taxon>
        <taxon>Mycobacteriaceae</taxon>
        <taxon>Mycolicibacter</taxon>
    </lineage>
</organism>
<feature type="compositionally biased region" description="Low complexity" evidence="4">
    <location>
        <begin position="375"/>
        <end position="396"/>
    </location>
</feature>
<evidence type="ECO:0000313" key="7">
    <source>
        <dbReference type="Proteomes" id="UP001519535"/>
    </source>
</evidence>
<keyword evidence="2" id="KW-0067">ATP-binding</keyword>
<dbReference type="PANTHER" id="PTHR42749:SF1">
    <property type="entry name" value="CELL SHAPE-DETERMINING PROTEIN MREB"/>
    <property type="match status" value="1"/>
</dbReference>
<keyword evidence="1" id="KW-0547">Nucleotide-binding</keyword>
<evidence type="ECO:0000256" key="5">
    <source>
        <dbReference type="SAM" id="Phobius"/>
    </source>
</evidence>
<dbReference type="InterPro" id="IPR013126">
    <property type="entry name" value="Hsp_70_fam"/>
</dbReference>
<dbReference type="EMBL" id="JAHCLR010000012">
    <property type="protein sequence ID" value="MBS9533565.1"/>
    <property type="molecule type" value="Genomic_DNA"/>
</dbReference>
<dbReference type="RefSeq" id="WP_214092445.1">
    <property type="nucleotide sequence ID" value="NZ_JAHCLR010000012.1"/>
</dbReference>
<gene>
    <name evidence="6" type="ORF">KIH27_08190</name>
</gene>
<keyword evidence="5" id="KW-0472">Membrane</keyword>
<dbReference type="Gene3D" id="3.90.640.10">
    <property type="entry name" value="Actin, Chain A, domain 4"/>
    <property type="match status" value="1"/>
</dbReference>
<reference evidence="6 7" key="1">
    <citation type="submission" date="2021-05" db="EMBL/GenBank/DDBJ databases">
        <title>Mycobacterium acidophilum sp. nov., an extremely acid-tolerant member of the genus Mycobacterium.</title>
        <authorList>
            <person name="Xia J."/>
        </authorList>
    </citation>
    <scope>NUCLEOTIDE SEQUENCE [LARGE SCALE GENOMIC DNA]</scope>
    <source>
        <strain evidence="6 7">M1</strain>
    </source>
</reference>
<evidence type="ECO:0000256" key="3">
    <source>
        <dbReference type="ARBA" id="ARBA00023186"/>
    </source>
</evidence>
<feature type="compositionally biased region" description="Pro residues" evidence="4">
    <location>
        <begin position="476"/>
        <end position="489"/>
    </location>
</feature>
<proteinExistence type="predicted"/>
<protein>
    <submittedName>
        <fullName evidence="6">Hsp70 family protein</fullName>
    </submittedName>
</protein>
<feature type="transmembrane region" description="Helical" evidence="5">
    <location>
        <begin position="428"/>
        <end position="449"/>
    </location>
</feature>
<dbReference type="InterPro" id="IPR043129">
    <property type="entry name" value="ATPase_NBD"/>
</dbReference>
<evidence type="ECO:0000313" key="6">
    <source>
        <dbReference type="EMBL" id="MBS9533565.1"/>
    </source>
</evidence>
<evidence type="ECO:0000256" key="1">
    <source>
        <dbReference type="ARBA" id="ARBA00022741"/>
    </source>
</evidence>
<name>A0ABS5RGY5_9MYCO</name>
<accession>A0ABS5RGY5</accession>
<keyword evidence="7" id="KW-1185">Reference proteome</keyword>
<comment type="caution">
    <text evidence="6">The sequence shown here is derived from an EMBL/GenBank/DDBJ whole genome shotgun (WGS) entry which is preliminary data.</text>
</comment>
<dbReference type="Gene3D" id="3.30.420.40">
    <property type="match status" value="2"/>
</dbReference>
<feature type="compositionally biased region" description="Pro residues" evidence="4">
    <location>
        <begin position="363"/>
        <end position="374"/>
    </location>
</feature>
<keyword evidence="5" id="KW-0812">Transmembrane</keyword>
<evidence type="ECO:0000256" key="4">
    <source>
        <dbReference type="SAM" id="MobiDB-lite"/>
    </source>
</evidence>
<dbReference type="SUPFAM" id="SSF53067">
    <property type="entry name" value="Actin-like ATPase domain"/>
    <property type="match status" value="1"/>
</dbReference>
<sequence>MAQDTGPAMGMSVGATALCAVTADRAITRRPVLTLYRDRPSRIGTPSENPDALSDLDEHGLVVTDFVDRVGEAEPVAAADGSTHRAEQLLADALHALAYTVTEGDPLPPAVAVTHPAHWSRRAVDALRTALGRVSEWSQQPVSLTSDVVAVLTALRANPGLPDQGVIAVCDFGGSGTSITLVDAARDYEPIGVTRRHTAFSGDVIDQALLDHVVADLSSNGSDDGPPTVGSLTRLRSQCRDAKERLSTETVAELAGFHGGAWLTRAELDEAIRQPLAGCLTVVENTLADNDIARDRLAAIVSAGGGANLPAVTTALAGHFGVPVITSPRPQLTAAIGAALGVAGTVTPAPKVAVPTAETPSDAPVPTPTPPSPPVETVQPLLATDEPAATAAAVEPSRPRPTPPRPRPSVEPEAAAGAGGISWYRRPVPVIIVAAVLALLMGTIAVFVLRRAADGGSESDIPGPVATTTVIAPRTELPPAPVPVLPPVLPNLEGPELPENPGVPGTPAVPPTPGLTEEPTSP</sequence>